<comment type="similarity">
    <text evidence="2">Belongs to the binding-protein-dependent transport system permease family. FecCD subfamily.</text>
</comment>
<protein>
    <submittedName>
        <fullName evidence="9">Iron complex transport system permease protein</fullName>
    </submittedName>
</protein>
<feature type="transmembrane region" description="Helical" evidence="8">
    <location>
        <begin position="242"/>
        <end position="269"/>
    </location>
</feature>
<keyword evidence="10" id="KW-1185">Reference proteome</keyword>
<reference evidence="10" key="1">
    <citation type="submission" date="2017-01" db="EMBL/GenBank/DDBJ databases">
        <authorList>
            <person name="Varghese N."/>
            <person name="Submissions S."/>
        </authorList>
    </citation>
    <scope>NUCLEOTIDE SEQUENCE [LARGE SCALE GENOMIC DNA]</scope>
    <source>
        <strain evidence="10">DSM 16176</strain>
    </source>
</reference>
<evidence type="ECO:0000256" key="6">
    <source>
        <dbReference type="ARBA" id="ARBA00022989"/>
    </source>
</evidence>
<dbReference type="InterPro" id="IPR000522">
    <property type="entry name" value="ABC_transptr_permease_BtuC"/>
</dbReference>
<feature type="transmembrane region" description="Helical" evidence="8">
    <location>
        <begin position="118"/>
        <end position="138"/>
    </location>
</feature>
<evidence type="ECO:0000313" key="10">
    <source>
        <dbReference type="Proteomes" id="UP000186156"/>
    </source>
</evidence>
<name>A0A1N7KX41_9BACL</name>
<dbReference type="SUPFAM" id="SSF81345">
    <property type="entry name" value="ABC transporter involved in vitamin B12 uptake, BtuC"/>
    <property type="match status" value="1"/>
</dbReference>
<comment type="subcellular location">
    <subcellularLocation>
        <location evidence="1">Cell membrane</location>
        <topology evidence="1">Multi-pass membrane protein</topology>
    </subcellularLocation>
</comment>
<evidence type="ECO:0000256" key="1">
    <source>
        <dbReference type="ARBA" id="ARBA00004651"/>
    </source>
</evidence>
<sequence>MTRRRALAFGALGLLLAISAALEIGIGPVSVPFWKIPGDTWRYAMGDRGLDAVVVGAIRWPRLLVAMLAGSALALAGCVLQAILRNPLADPGVIGVSSGGALGAVLSVATGLASRYPASTPAMAFAFGLAVAGIIYRLATQARRTDMYRLLLAGVALGSLSSAIITAILDLSPLQEMQEMMFWLFGGLDGSDWREAALLAAVNAGALALFLRFAFAYDIFSTGEEHAEAVGVDVERLKRLSLVASALIVGVAVSTTGVISFVGLIVPHILRRVVGANHRPLLAASAMGGAALLTLSDLVGRTIVAPTELNVGIVTSCLGVPFFLYLLFQQRRGRGAEG</sequence>
<evidence type="ECO:0000256" key="5">
    <source>
        <dbReference type="ARBA" id="ARBA00022692"/>
    </source>
</evidence>
<evidence type="ECO:0000256" key="2">
    <source>
        <dbReference type="ARBA" id="ARBA00007935"/>
    </source>
</evidence>
<gene>
    <name evidence="9" type="ORF">SAMN05421799_102236</name>
</gene>
<evidence type="ECO:0000313" key="9">
    <source>
        <dbReference type="EMBL" id="SIS65980.1"/>
    </source>
</evidence>
<evidence type="ECO:0000256" key="3">
    <source>
        <dbReference type="ARBA" id="ARBA00022448"/>
    </source>
</evidence>
<dbReference type="RefSeq" id="WP_076345117.1">
    <property type="nucleotide sequence ID" value="NZ_FTOO01000002.1"/>
</dbReference>
<proteinExistence type="inferred from homology"/>
<feature type="transmembrane region" description="Helical" evidence="8">
    <location>
        <begin position="91"/>
        <end position="112"/>
    </location>
</feature>
<dbReference type="InterPro" id="IPR037294">
    <property type="entry name" value="ABC_BtuC-like"/>
</dbReference>
<dbReference type="Proteomes" id="UP000186156">
    <property type="component" value="Unassembled WGS sequence"/>
</dbReference>
<dbReference type="Gene3D" id="1.10.3470.10">
    <property type="entry name" value="ABC transporter involved in vitamin B12 uptake, BtuC"/>
    <property type="match status" value="1"/>
</dbReference>
<feature type="transmembrane region" description="Helical" evidence="8">
    <location>
        <begin position="281"/>
        <end position="303"/>
    </location>
</feature>
<evidence type="ECO:0000256" key="7">
    <source>
        <dbReference type="ARBA" id="ARBA00023136"/>
    </source>
</evidence>
<feature type="transmembrane region" description="Helical" evidence="8">
    <location>
        <begin position="63"/>
        <end position="84"/>
    </location>
</feature>
<dbReference type="PANTHER" id="PTHR30472:SF25">
    <property type="entry name" value="ABC TRANSPORTER PERMEASE PROTEIN MJ0876-RELATED"/>
    <property type="match status" value="1"/>
</dbReference>
<evidence type="ECO:0000256" key="8">
    <source>
        <dbReference type="SAM" id="Phobius"/>
    </source>
</evidence>
<evidence type="ECO:0000256" key="4">
    <source>
        <dbReference type="ARBA" id="ARBA00022475"/>
    </source>
</evidence>
<keyword evidence="6 8" id="KW-1133">Transmembrane helix</keyword>
<dbReference type="EMBL" id="FTOO01000002">
    <property type="protein sequence ID" value="SIS65980.1"/>
    <property type="molecule type" value="Genomic_DNA"/>
</dbReference>
<dbReference type="OrthoDB" id="9811721at2"/>
<dbReference type="Pfam" id="PF01032">
    <property type="entry name" value="FecCD"/>
    <property type="match status" value="1"/>
</dbReference>
<feature type="transmembrane region" description="Helical" evidence="8">
    <location>
        <begin position="309"/>
        <end position="328"/>
    </location>
</feature>
<accession>A0A1N7KX41</accession>
<dbReference type="CDD" id="cd06550">
    <property type="entry name" value="TM_ABC_iron-siderophores_like"/>
    <property type="match status" value="1"/>
</dbReference>
<dbReference type="FunFam" id="1.10.3470.10:FF:000001">
    <property type="entry name" value="Vitamin B12 ABC transporter permease BtuC"/>
    <property type="match status" value="1"/>
</dbReference>
<dbReference type="AlphaFoldDB" id="A0A1N7KX41"/>
<dbReference type="STRING" id="252246.SAMN05421799_102236"/>
<dbReference type="GO" id="GO:0033214">
    <property type="term" value="P:siderophore-iron import into cell"/>
    <property type="evidence" value="ECO:0007669"/>
    <property type="project" value="TreeGrafter"/>
</dbReference>
<feature type="transmembrane region" description="Helical" evidence="8">
    <location>
        <begin position="150"/>
        <end position="169"/>
    </location>
</feature>
<keyword evidence="4" id="KW-1003">Cell membrane</keyword>
<keyword evidence="7 8" id="KW-0472">Membrane</keyword>
<keyword evidence="5 8" id="KW-0812">Transmembrane</keyword>
<keyword evidence="3" id="KW-0813">Transport</keyword>
<dbReference type="GO" id="GO:0005886">
    <property type="term" value="C:plasma membrane"/>
    <property type="evidence" value="ECO:0007669"/>
    <property type="project" value="UniProtKB-SubCell"/>
</dbReference>
<organism evidence="9 10">
    <name type="scientific">Alicyclobacillus vulcanalis</name>
    <dbReference type="NCBI Taxonomy" id="252246"/>
    <lineage>
        <taxon>Bacteria</taxon>
        <taxon>Bacillati</taxon>
        <taxon>Bacillota</taxon>
        <taxon>Bacilli</taxon>
        <taxon>Bacillales</taxon>
        <taxon>Alicyclobacillaceae</taxon>
        <taxon>Alicyclobacillus</taxon>
    </lineage>
</organism>
<dbReference type="PANTHER" id="PTHR30472">
    <property type="entry name" value="FERRIC ENTEROBACTIN TRANSPORT SYSTEM PERMEASE PROTEIN"/>
    <property type="match status" value="1"/>
</dbReference>
<dbReference type="GO" id="GO:0022857">
    <property type="term" value="F:transmembrane transporter activity"/>
    <property type="evidence" value="ECO:0007669"/>
    <property type="project" value="InterPro"/>
</dbReference>